<dbReference type="Gene3D" id="3.50.50.60">
    <property type="entry name" value="FAD/NAD(P)-binding domain"/>
    <property type="match status" value="1"/>
</dbReference>
<dbReference type="Pfam" id="PF04324">
    <property type="entry name" value="Fer2_BFD"/>
    <property type="match status" value="1"/>
</dbReference>
<evidence type="ECO:0000313" key="4">
    <source>
        <dbReference type="Proteomes" id="UP000051927"/>
    </source>
</evidence>
<reference evidence="3 4" key="1">
    <citation type="journal article" date="2015" name="Genome Announc.">
        <title>Expanding the biotechnology potential of lactobacilli through comparative genomics of 213 strains and associated genera.</title>
        <authorList>
            <person name="Sun Z."/>
            <person name="Harris H.M."/>
            <person name="McCann A."/>
            <person name="Guo C."/>
            <person name="Argimon S."/>
            <person name="Zhang W."/>
            <person name="Yang X."/>
            <person name="Jeffery I.B."/>
            <person name="Cooney J.C."/>
            <person name="Kagawa T.F."/>
            <person name="Liu W."/>
            <person name="Song Y."/>
            <person name="Salvetti E."/>
            <person name="Wrobel A."/>
            <person name="Rasinkangas P."/>
            <person name="Parkhill J."/>
            <person name="Rea M.C."/>
            <person name="O'Sullivan O."/>
            <person name="Ritari J."/>
            <person name="Douillard F.P."/>
            <person name="Paul Ross R."/>
            <person name="Yang R."/>
            <person name="Briner A.E."/>
            <person name="Felis G.E."/>
            <person name="de Vos W.M."/>
            <person name="Barrangou R."/>
            <person name="Klaenhammer T.R."/>
            <person name="Caufield P.W."/>
            <person name="Cui Y."/>
            <person name="Zhang H."/>
            <person name="O'Toole P.W."/>
        </authorList>
    </citation>
    <scope>NUCLEOTIDE SEQUENCE [LARGE SCALE GENOMIC DNA]</scope>
    <source>
        <strain evidence="3 4">DSM 7090</strain>
    </source>
</reference>
<dbReference type="PANTHER" id="PTHR42720:SF1">
    <property type="entry name" value="GLYCEROL 3-PHOSPHATE OXIDASE"/>
    <property type="match status" value="1"/>
</dbReference>
<dbReference type="EMBL" id="JQCP01000001">
    <property type="protein sequence ID" value="KRO03177.1"/>
    <property type="molecule type" value="Genomic_DNA"/>
</dbReference>
<feature type="domain" description="FAD dependent oxidoreductase" evidence="1">
    <location>
        <begin position="5"/>
        <end position="360"/>
    </location>
</feature>
<dbReference type="PANTHER" id="PTHR42720">
    <property type="entry name" value="GLYCEROL-3-PHOSPHATE DEHYDROGENASE"/>
    <property type="match status" value="1"/>
</dbReference>
<dbReference type="SUPFAM" id="SSF51905">
    <property type="entry name" value="FAD/NAD(P)-binding domain"/>
    <property type="match status" value="1"/>
</dbReference>
<dbReference type="Gene3D" id="3.30.9.10">
    <property type="entry name" value="D-Amino Acid Oxidase, subunit A, domain 2"/>
    <property type="match status" value="1"/>
</dbReference>
<organism evidence="3 4">
    <name type="scientific">Lancefieldella rimae</name>
    <dbReference type="NCBI Taxonomy" id="1383"/>
    <lineage>
        <taxon>Bacteria</taxon>
        <taxon>Bacillati</taxon>
        <taxon>Actinomycetota</taxon>
        <taxon>Coriobacteriia</taxon>
        <taxon>Coriobacteriales</taxon>
        <taxon>Atopobiaceae</taxon>
        <taxon>Lancefieldella</taxon>
    </lineage>
</organism>
<dbReference type="InterPro" id="IPR041854">
    <property type="entry name" value="BFD-like_2Fe2S-bd_dom_sf"/>
</dbReference>
<proteinExistence type="predicted"/>
<dbReference type="SUPFAM" id="SSF54373">
    <property type="entry name" value="FAD-linked reductases, C-terminal domain"/>
    <property type="match status" value="1"/>
</dbReference>
<dbReference type="InterPro" id="IPR006076">
    <property type="entry name" value="FAD-dep_OxRdtase"/>
</dbReference>
<dbReference type="InterPro" id="IPR036188">
    <property type="entry name" value="FAD/NAD-bd_sf"/>
</dbReference>
<feature type="domain" description="BFD-like [2Fe-2S]-binding" evidence="2">
    <location>
        <begin position="404"/>
        <end position="457"/>
    </location>
</feature>
<dbReference type="Proteomes" id="UP000051927">
    <property type="component" value="Unassembled WGS sequence"/>
</dbReference>
<keyword evidence="4" id="KW-1185">Reference proteome</keyword>
<dbReference type="InterPro" id="IPR052745">
    <property type="entry name" value="G3P_Oxidase/Oxidoreductase"/>
</dbReference>
<gene>
    <name evidence="3" type="ORF">IV60_GL000356</name>
</gene>
<evidence type="ECO:0000259" key="1">
    <source>
        <dbReference type="Pfam" id="PF01266"/>
    </source>
</evidence>
<dbReference type="InterPro" id="IPR007419">
    <property type="entry name" value="BFD-like_2Fe2S-bd_dom"/>
</dbReference>
<name>A0ABR5Q1Y9_9ACTN</name>
<comment type="caution">
    <text evidence="3">The sequence shown here is derived from an EMBL/GenBank/DDBJ whole genome shotgun (WGS) entry which is preliminary data.</text>
</comment>
<accession>A0ABR5Q1Y9</accession>
<dbReference type="RefSeq" id="WP_003148418.1">
    <property type="nucleotide sequence ID" value="NZ_JQCP01000001.1"/>
</dbReference>
<dbReference type="CDD" id="cd19946">
    <property type="entry name" value="GlpA-like_Fer2_BFD-like"/>
    <property type="match status" value="1"/>
</dbReference>
<dbReference type="GeneID" id="84903989"/>
<dbReference type="Pfam" id="PF01266">
    <property type="entry name" value="DAO"/>
    <property type="match status" value="1"/>
</dbReference>
<evidence type="ECO:0000313" key="3">
    <source>
        <dbReference type="EMBL" id="KRO03177.1"/>
    </source>
</evidence>
<protein>
    <submittedName>
        <fullName evidence="3">Glycerol-3-phosphate dehydrogenase</fullName>
    </submittedName>
</protein>
<sequence length="497" mass="53654">MQVYDAIVIGAGVSGCAIARELSMYGGRFAVIEREEDVCAGTTKANSAIVHAGFDAQPGSLMAQLNVEGSRRMPRLCKELGVDYDPIGALVVCTAEEMLKGLYDLQQRGKDNGVDELEVIDRKRLVELEPHISEEAVGALFAPTSAIVNPFQLCHHLADCAAQNGVEFFFDSPVKSVEKLITDDGKVLWCVRTSKCEYQTRAVVNAAGVYADVIHNWVSTKKLTITPRRGQYYVLDKSAGAHVNHTIFSLPTKLGKGVLVTPTTGGNLLVGPNAEDITEKEGTDTTAEGLFEVKAKSAMTVKDIPFWDIIATFSGLRAHQPDHDFVIGEVPEAPGFIDCAAIESPGLSSAPAIGHLVAQMVQEMLGLPQNPSFNPYRPKMPDLLKISEDDWQALIDENPAYGQIVCRCNRVSEAQIIAAITSPVGARSLDGVKRRTEACMGRCQAGFCTPKILDLLAQWVPGLTIEKTSKAGTGSEIFYGLNKGQLVAPFEAGEKCE</sequence>
<dbReference type="Gene3D" id="1.10.10.1100">
    <property type="entry name" value="BFD-like [2Fe-2S]-binding domain"/>
    <property type="match status" value="1"/>
</dbReference>
<evidence type="ECO:0000259" key="2">
    <source>
        <dbReference type="Pfam" id="PF04324"/>
    </source>
</evidence>